<sequence length="220" mass="25575">MNNGAVADFIDGKIYVIGECLCDDEVSGKGKGWRTRVKVYDTETQMWEPEIAKPKIKPGTMLVDDVVMENKIYMRHYNITSVYEPKENKWELDEMLNSKEWVGACVIDNELYYYDKWEKKLRVYDPKQKYWKVVKGLEELLPLVAGSSGLPTTTVSYGGKLALFFQKYQYAHAQRNTISIWCAEIALERRQKEIWGKVQWCDVVLDSEQFTIVKCLAVMV</sequence>
<accession>A0A8X7WMQ2</accession>
<protein>
    <recommendedName>
        <fullName evidence="1">FKB95-like N-terminal Kelch domain-containing protein</fullName>
    </recommendedName>
</protein>
<dbReference type="PANTHER" id="PTHR24414">
    <property type="entry name" value="F-BOX/KELCH-REPEAT PROTEIN SKIP4"/>
    <property type="match status" value="1"/>
</dbReference>
<evidence type="ECO:0000259" key="1">
    <source>
        <dbReference type="Pfam" id="PF25210"/>
    </source>
</evidence>
<dbReference type="SUPFAM" id="SSF117281">
    <property type="entry name" value="Kelch motif"/>
    <property type="match status" value="1"/>
</dbReference>
<dbReference type="PANTHER" id="PTHR24414:SF184">
    <property type="entry name" value="GALACTOSE OXIDASE_KELCH REPEAT SUPERFAMILY PROTEIN"/>
    <property type="match status" value="1"/>
</dbReference>
<dbReference type="InterPro" id="IPR057499">
    <property type="entry name" value="Kelch_FKB95"/>
</dbReference>
<dbReference type="EMBL" id="JAAMPC010000001">
    <property type="protein sequence ID" value="KAG2331605.1"/>
    <property type="molecule type" value="Genomic_DNA"/>
</dbReference>
<gene>
    <name evidence="2" type="ORF">Bca52824_002785</name>
</gene>
<evidence type="ECO:0000313" key="3">
    <source>
        <dbReference type="Proteomes" id="UP000886595"/>
    </source>
</evidence>
<feature type="domain" description="FKB95-like N-terminal Kelch" evidence="1">
    <location>
        <begin position="4"/>
        <end position="205"/>
    </location>
</feature>
<organism evidence="2 3">
    <name type="scientific">Brassica carinata</name>
    <name type="common">Ethiopian mustard</name>
    <name type="synonym">Abyssinian cabbage</name>
    <dbReference type="NCBI Taxonomy" id="52824"/>
    <lineage>
        <taxon>Eukaryota</taxon>
        <taxon>Viridiplantae</taxon>
        <taxon>Streptophyta</taxon>
        <taxon>Embryophyta</taxon>
        <taxon>Tracheophyta</taxon>
        <taxon>Spermatophyta</taxon>
        <taxon>Magnoliopsida</taxon>
        <taxon>eudicotyledons</taxon>
        <taxon>Gunneridae</taxon>
        <taxon>Pentapetalae</taxon>
        <taxon>rosids</taxon>
        <taxon>malvids</taxon>
        <taxon>Brassicales</taxon>
        <taxon>Brassicaceae</taxon>
        <taxon>Brassiceae</taxon>
        <taxon>Brassica</taxon>
    </lineage>
</organism>
<dbReference type="OrthoDB" id="1111854at2759"/>
<dbReference type="Gene3D" id="2.120.10.80">
    <property type="entry name" value="Kelch-type beta propeller"/>
    <property type="match status" value="1"/>
</dbReference>
<dbReference type="Pfam" id="PF25210">
    <property type="entry name" value="Kelch_FKB95"/>
    <property type="match status" value="1"/>
</dbReference>
<dbReference type="InterPro" id="IPR050354">
    <property type="entry name" value="F-box/kelch-repeat_ARATH"/>
</dbReference>
<dbReference type="InterPro" id="IPR015915">
    <property type="entry name" value="Kelch-typ_b-propeller"/>
</dbReference>
<dbReference type="Proteomes" id="UP000886595">
    <property type="component" value="Unassembled WGS sequence"/>
</dbReference>
<keyword evidence="3" id="KW-1185">Reference proteome</keyword>
<name>A0A8X7WMQ2_BRACI</name>
<evidence type="ECO:0000313" key="2">
    <source>
        <dbReference type="EMBL" id="KAG2331605.1"/>
    </source>
</evidence>
<comment type="caution">
    <text evidence="2">The sequence shown here is derived from an EMBL/GenBank/DDBJ whole genome shotgun (WGS) entry which is preliminary data.</text>
</comment>
<reference evidence="2 3" key="1">
    <citation type="submission" date="2020-02" db="EMBL/GenBank/DDBJ databases">
        <authorList>
            <person name="Ma Q."/>
            <person name="Huang Y."/>
            <person name="Song X."/>
            <person name="Pei D."/>
        </authorList>
    </citation>
    <scope>NUCLEOTIDE SEQUENCE [LARGE SCALE GENOMIC DNA]</scope>
    <source>
        <strain evidence="2">Sxm20200214</strain>
        <tissue evidence="2">Leaf</tissue>
    </source>
</reference>
<proteinExistence type="predicted"/>
<dbReference type="AlphaFoldDB" id="A0A8X7WMQ2"/>